<keyword evidence="1" id="KW-0479">Metal-binding</keyword>
<keyword evidence="4" id="KW-1185">Reference proteome</keyword>
<dbReference type="GO" id="GO:0008270">
    <property type="term" value="F:zinc ion binding"/>
    <property type="evidence" value="ECO:0007669"/>
    <property type="project" value="UniProtKB-KW"/>
</dbReference>
<reference evidence="3 4" key="1">
    <citation type="submission" date="2024-02" db="EMBL/GenBank/DDBJ databases">
        <title>High-quality chromosome-scale genome assembly of Pensacola bahiagrass (Paspalum notatum Flugge var. saurae).</title>
        <authorList>
            <person name="Vega J.M."/>
            <person name="Podio M."/>
            <person name="Orjuela J."/>
            <person name="Siena L.A."/>
            <person name="Pessino S.C."/>
            <person name="Combes M.C."/>
            <person name="Mariac C."/>
            <person name="Albertini E."/>
            <person name="Pupilli F."/>
            <person name="Ortiz J.P.A."/>
            <person name="Leblanc O."/>
        </authorList>
    </citation>
    <scope>NUCLEOTIDE SEQUENCE [LARGE SCALE GENOMIC DNA]</scope>
    <source>
        <strain evidence="3">R1</strain>
        <tissue evidence="3">Leaf</tissue>
    </source>
</reference>
<keyword evidence="1" id="KW-0862">Zinc</keyword>
<proteinExistence type="predicted"/>
<protein>
    <recommendedName>
        <fullName evidence="2">CCHC-type domain-containing protein</fullName>
    </recommendedName>
</protein>
<dbReference type="PANTHER" id="PTHR33223">
    <property type="entry name" value="CCHC-TYPE DOMAIN-CONTAINING PROTEIN"/>
    <property type="match status" value="1"/>
</dbReference>
<dbReference type="Pfam" id="PF03732">
    <property type="entry name" value="Retrotrans_gag"/>
    <property type="match status" value="1"/>
</dbReference>
<name>A0AAQ3WIJ6_PASNO</name>
<gene>
    <name evidence="3" type="ORF">U9M48_012450</name>
</gene>
<accession>A0AAQ3WIJ6</accession>
<keyword evidence="1" id="KW-0863">Zinc-finger</keyword>
<dbReference type="Proteomes" id="UP001341281">
    <property type="component" value="Chromosome 03"/>
</dbReference>
<dbReference type="PROSITE" id="PS50158">
    <property type="entry name" value="ZF_CCHC"/>
    <property type="match status" value="1"/>
</dbReference>
<feature type="domain" description="CCHC-type" evidence="2">
    <location>
        <begin position="168"/>
        <end position="183"/>
    </location>
</feature>
<evidence type="ECO:0000259" key="2">
    <source>
        <dbReference type="PROSITE" id="PS50158"/>
    </source>
</evidence>
<evidence type="ECO:0000256" key="1">
    <source>
        <dbReference type="PROSITE-ProRule" id="PRU00047"/>
    </source>
</evidence>
<dbReference type="PANTHER" id="PTHR33223:SF11">
    <property type="entry name" value="ELEMENT PROTEIN, PUTATIVE-RELATED"/>
    <property type="match status" value="1"/>
</dbReference>
<evidence type="ECO:0000313" key="4">
    <source>
        <dbReference type="Proteomes" id="UP001341281"/>
    </source>
</evidence>
<dbReference type="InterPro" id="IPR001878">
    <property type="entry name" value="Znf_CCHC"/>
</dbReference>
<dbReference type="EMBL" id="CP144747">
    <property type="protein sequence ID" value="WVZ62740.1"/>
    <property type="molecule type" value="Genomic_DNA"/>
</dbReference>
<sequence length="246" mass="28305">MQSLLQAFIAKYFSPGKTQALRNRISTFVQYPTETFSEAHERFNDYVSACPHHNFQNWDIIQKFYGGLNAKCAEVKLMHHPEDQFSISHPPRPKPYSRRLRENGAWGADRVTPTSLEQHTSTGTAKSVLEVDKMEILGGKIDSLMRRFEKMESGRAEEVKSTDYMMTCEECGEYGHSSERCPEEAKALDYARKEGWIPPSNYRQNRQQQFTAGSAIRMSFLCGFSSRTLWKSKLKSTKTHTQNSRL</sequence>
<dbReference type="AlphaFoldDB" id="A0AAQ3WIJ6"/>
<evidence type="ECO:0000313" key="3">
    <source>
        <dbReference type="EMBL" id="WVZ62740.1"/>
    </source>
</evidence>
<dbReference type="InterPro" id="IPR005162">
    <property type="entry name" value="Retrotrans_gag_dom"/>
</dbReference>
<organism evidence="3 4">
    <name type="scientific">Paspalum notatum var. saurae</name>
    <dbReference type="NCBI Taxonomy" id="547442"/>
    <lineage>
        <taxon>Eukaryota</taxon>
        <taxon>Viridiplantae</taxon>
        <taxon>Streptophyta</taxon>
        <taxon>Embryophyta</taxon>
        <taxon>Tracheophyta</taxon>
        <taxon>Spermatophyta</taxon>
        <taxon>Magnoliopsida</taxon>
        <taxon>Liliopsida</taxon>
        <taxon>Poales</taxon>
        <taxon>Poaceae</taxon>
        <taxon>PACMAD clade</taxon>
        <taxon>Panicoideae</taxon>
        <taxon>Andropogonodae</taxon>
        <taxon>Paspaleae</taxon>
        <taxon>Paspalinae</taxon>
        <taxon>Paspalum</taxon>
    </lineage>
</organism>
<dbReference type="GO" id="GO:0003676">
    <property type="term" value="F:nucleic acid binding"/>
    <property type="evidence" value="ECO:0007669"/>
    <property type="project" value="InterPro"/>
</dbReference>